<dbReference type="EMBL" id="MT631603">
    <property type="protein sequence ID" value="QNO55128.1"/>
    <property type="molecule type" value="Genomic_DNA"/>
</dbReference>
<dbReference type="InterPro" id="IPR054557">
    <property type="entry name" value="NA-iREase1_dom"/>
</dbReference>
<evidence type="ECO:0000313" key="2">
    <source>
        <dbReference type="EMBL" id="QNO55057.1"/>
    </source>
</evidence>
<feature type="domain" description="NACHT-associated inactive Restriction Endonuclease 1 sensor" evidence="1">
    <location>
        <begin position="56"/>
        <end position="122"/>
    </location>
</feature>
<dbReference type="EMBL" id="MT631601">
    <property type="protein sequence ID" value="QNO55057.1"/>
    <property type="molecule type" value="Genomic_DNA"/>
</dbReference>
<proteinExistence type="predicted"/>
<dbReference type="Pfam" id="PF22722">
    <property type="entry name" value="NA-iREase1"/>
    <property type="match status" value="1"/>
</dbReference>
<name>A0A7G9Z4E4_9EURY</name>
<sequence>MMIRWRLQSDYSDVELKVIGEPVDLSCANALADQNKYQFQWWALSLIDTRPYGDKKKGAETGIGGYYYFNDGGKTKKAIVSVKGGHVTVSQIRDLNSVVEREKADMGFFITLNNPTGPMKEEQKMLS</sequence>
<accession>A0A7G9Z4E4</accession>
<organism evidence="3">
    <name type="scientific">Candidatus Methanophaga sp. ANME-1 ERB7</name>
    <dbReference type="NCBI Taxonomy" id="2759913"/>
    <lineage>
        <taxon>Archaea</taxon>
        <taxon>Methanobacteriati</taxon>
        <taxon>Methanobacteriota</taxon>
        <taxon>Stenosarchaea group</taxon>
        <taxon>Methanomicrobia</taxon>
        <taxon>Candidatus Methanophagales</taxon>
        <taxon>Candidatus Methanophagaceae</taxon>
        <taxon>Candidatus Methanophaga</taxon>
    </lineage>
</organism>
<evidence type="ECO:0000313" key="3">
    <source>
        <dbReference type="EMBL" id="QNO55128.1"/>
    </source>
</evidence>
<protein>
    <recommendedName>
        <fullName evidence="1">NACHT-associated inactive Restriction Endonuclease 1 sensor domain-containing protein</fullName>
    </recommendedName>
</protein>
<gene>
    <name evidence="2" type="ORF">FPOEFMDM_00042</name>
    <name evidence="3" type="ORF">MNNOGLJF_00042</name>
</gene>
<reference evidence="3" key="1">
    <citation type="submission" date="2020-06" db="EMBL/GenBank/DDBJ databases">
        <title>Unique genomic features of the anaerobic methanotrophic archaea.</title>
        <authorList>
            <person name="Chadwick G.L."/>
            <person name="Skennerton C.T."/>
            <person name="Laso-Perez R."/>
            <person name="Leu A.O."/>
            <person name="Speth D.R."/>
            <person name="Yu H."/>
            <person name="Morgan-Lang C."/>
            <person name="Hatzenpichler R."/>
            <person name="Goudeau D."/>
            <person name="Malmstrom R."/>
            <person name="Brazelton W.J."/>
            <person name="Woyke T."/>
            <person name="Hallam S.J."/>
            <person name="Tyson G.W."/>
            <person name="Wegener G."/>
            <person name="Boetius A."/>
            <person name="Orphan V."/>
        </authorList>
    </citation>
    <scope>NUCLEOTIDE SEQUENCE</scope>
</reference>
<evidence type="ECO:0000259" key="1">
    <source>
        <dbReference type="Pfam" id="PF22722"/>
    </source>
</evidence>
<dbReference type="AlphaFoldDB" id="A0A7G9Z4E4"/>